<dbReference type="Proteomes" id="UP000198771">
    <property type="component" value="Unassembled WGS sequence"/>
</dbReference>
<dbReference type="PANTHER" id="PTHR43229:SF2">
    <property type="entry name" value="NODULATION PROTEIN J"/>
    <property type="match status" value="1"/>
</dbReference>
<dbReference type="AlphaFoldDB" id="A0A1G6A9Y2"/>
<dbReference type="PRINTS" id="PR00164">
    <property type="entry name" value="ABC2TRNSPORT"/>
</dbReference>
<keyword evidence="2 5" id="KW-0812">Transmembrane</keyword>
<comment type="subcellular location">
    <subcellularLocation>
        <location evidence="5">Cell membrane</location>
        <topology evidence="5">Multi-pass membrane protein</topology>
    </subcellularLocation>
    <subcellularLocation>
        <location evidence="1">Membrane</location>
        <topology evidence="1">Multi-pass membrane protein</topology>
    </subcellularLocation>
</comment>
<feature type="transmembrane region" description="Helical" evidence="5">
    <location>
        <begin position="183"/>
        <end position="203"/>
    </location>
</feature>
<reference evidence="7 8" key="1">
    <citation type="submission" date="2016-10" db="EMBL/GenBank/DDBJ databases">
        <authorList>
            <person name="de Groot N.N."/>
        </authorList>
    </citation>
    <scope>NUCLEOTIDE SEQUENCE [LARGE SCALE GENOMIC DNA]</scope>
    <source>
        <strain evidence="7 8">ASO4-2</strain>
    </source>
</reference>
<feature type="transmembrane region" description="Helical" evidence="5">
    <location>
        <begin position="237"/>
        <end position="256"/>
    </location>
</feature>
<dbReference type="EMBL" id="FMXO01000001">
    <property type="protein sequence ID" value="SDB05192.1"/>
    <property type="molecule type" value="Genomic_DNA"/>
</dbReference>
<feature type="domain" description="ABC transmembrane type-2" evidence="6">
    <location>
        <begin position="32"/>
        <end position="262"/>
    </location>
</feature>
<name>A0A1G6A9Y2_9BACT</name>
<evidence type="ECO:0000256" key="5">
    <source>
        <dbReference type="RuleBase" id="RU361157"/>
    </source>
</evidence>
<dbReference type="InterPro" id="IPR051784">
    <property type="entry name" value="Nod_factor_ABC_transporter"/>
</dbReference>
<evidence type="ECO:0000256" key="3">
    <source>
        <dbReference type="ARBA" id="ARBA00022989"/>
    </source>
</evidence>
<keyword evidence="5" id="KW-0813">Transport</keyword>
<evidence type="ECO:0000313" key="8">
    <source>
        <dbReference type="Proteomes" id="UP000198771"/>
    </source>
</evidence>
<evidence type="ECO:0000256" key="4">
    <source>
        <dbReference type="ARBA" id="ARBA00023136"/>
    </source>
</evidence>
<feature type="transmembrane region" description="Helical" evidence="5">
    <location>
        <begin position="121"/>
        <end position="145"/>
    </location>
</feature>
<organism evidence="7 8">
    <name type="scientific">Desulfonatronum thiosulfatophilum</name>
    <dbReference type="NCBI Taxonomy" id="617002"/>
    <lineage>
        <taxon>Bacteria</taxon>
        <taxon>Pseudomonadati</taxon>
        <taxon>Thermodesulfobacteriota</taxon>
        <taxon>Desulfovibrionia</taxon>
        <taxon>Desulfovibrionales</taxon>
        <taxon>Desulfonatronaceae</taxon>
        <taxon>Desulfonatronum</taxon>
    </lineage>
</organism>
<proteinExistence type="inferred from homology"/>
<feature type="transmembrane region" description="Helical" evidence="5">
    <location>
        <begin position="34"/>
        <end position="56"/>
    </location>
</feature>
<keyword evidence="4 5" id="KW-0472">Membrane</keyword>
<dbReference type="InterPro" id="IPR000412">
    <property type="entry name" value="ABC_2_transport"/>
</dbReference>
<dbReference type="GO" id="GO:0043190">
    <property type="term" value="C:ATP-binding cassette (ABC) transporter complex"/>
    <property type="evidence" value="ECO:0007669"/>
    <property type="project" value="InterPro"/>
</dbReference>
<evidence type="ECO:0000256" key="1">
    <source>
        <dbReference type="ARBA" id="ARBA00004141"/>
    </source>
</evidence>
<dbReference type="PROSITE" id="PS51012">
    <property type="entry name" value="ABC_TM2"/>
    <property type="match status" value="1"/>
</dbReference>
<keyword evidence="5" id="KW-1003">Cell membrane</keyword>
<evidence type="ECO:0000256" key="2">
    <source>
        <dbReference type="ARBA" id="ARBA00022692"/>
    </source>
</evidence>
<dbReference type="STRING" id="617002.SAMN05660653_00270"/>
<evidence type="ECO:0000313" key="7">
    <source>
        <dbReference type="EMBL" id="SDB05192.1"/>
    </source>
</evidence>
<dbReference type="InterPro" id="IPR047817">
    <property type="entry name" value="ABC2_TM_bact-type"/>
</dbReference>
<keyword evidence="8" id="KW-1185">Reference proteome</keyword>
<feature type="transmembrane region" description="Helical" evidence="5">
    <location>
        <begin position="151"/>
        <end position="171"/>
    </location>
</feature>
<dbReference type="InterPro" id="IPR013525">
    <property type="entry name" value="ABC2_TM"/>
</dbReference>
<accession>A0A1G6A9Y2</accession>
<comment type="similarity">
    <text evidence="5">Belongs to the ABC-2 integral membrane protein family.</text>
</comment>
<feature type="transmembrane region" description="Helical" evidence="5">
    <location>
        <begin position="68"/>
        <end position="87"/>
    </location>
</feature>
<gene>
    <name evidence="7" type="ORF">SAMN05660653_00270</name>
</gene>
<dbReference type="RefSeq" id="WP_244148609.1">
    <property type="nucleotide sequence ID" value="NZ_FMXO01000001.1"/>
</dbReference>
<dbReference type="Pfam" id="PF01061">
    <property type="entry name" value="ABC2_membrane"/>
    <property type="match status" value="1"/>
</dbReference>
<keyword evidence="3 5" id="KW-1133">Transmembrane helix</keyword>
<dbReference type="PANTHER" id="PTHR43229">
    <property type="entry name" value="NODULATION PROTEIN J"/>
    <property type="match status" value="1"/>
</dbReference>
<evidence type="ECO:0000259" key="6">
    <source>
        <dbReference type="PROSITE" id="PS51012"/>
    </source>
</evidence>
<protein>
    <recommendedName>
        <fullName evidence="5">Transport permease protein</fullName>
    </recommendedName>
</protein>
<dbReference type="GO" id="GO:0140359">
    <property type="term" value="F:ABC-type transporter activity"/>
    <property type="evidence" value="ECO:0007669"/>
    <property type="project" value="InterPro"/>
</dbReference>
<sequence length="265" mass="29914">MNLSRQFFMQYSRRLLRVWERNLVVYRRIWKVNFLVPLLEPIFYLVAFGVGFSGLIGDVIYAGQELTYVAFIAPALLATAIMFNAFYETTFASFVRMYYQKTFDAMLATPLSLEEIITAEILWGATKSVMAAALMLVVIALFGLVRLPEGLWILPLAFLGGMAFGSVGMYFTGITPSIDMFNLPMFLFITPLFLFSGTFFPVAGLPEWAQLVAQLSPLYHLVEISRLAATGRMESGLFTSLGYLLAFSSVFFILAIRAMRKRLIR</sequence>
<dbReference type="PIRSF" id="PIRSF006648">
    <property type="entry name" value="DrrB"/>
    <property type="match status" value="1"/>
</dbReference>